<organism evidence="2 3">
    <name type="scientific">Sphingomonas horti</name>
    <dbReference type="NCBI Taxonomy" id="2682842"/>
    <lineage>
        <taxon>Bacteria</taxon>
        <taxon>Pseudomonadati</taxon>
        <taxon>Pseudomonadota</taxon>
        <taxon>Alphaproteobacteria</taxon>
        <taxon>Sphingomonadales</taxon>
        <taxon>Sphingomonadaceae</taxon>
        <taxon>Sphingomonas</taxon>
    </lineage>
</organism>
<sequence>MLSAPYGHAPSDPSQPPDRRRDRGLSPNEQSVVALSLFDHVSTIREPGGLARLLGWAFGFRASNRLANERLEHLRRYSVLLRLGDPSIVQTRSQLRQQFRFSETALLEVEELIRRNRRA</sequence>
<dbReference type="EMBL" id="WQMS01000002">
    <property type="protein sequence ID" value="MVO76845.1"/>
    <property type="molecule type" value="Genomic_DNA"/>
</dbReference>
<evidence type="ECO:0000313" key="3">
    <source>
        <dbReference type="Proteomes" id="UP000441389"/>
    </source>
</evidence>
<proteinExistence type="predicted"/>
<feature type="region of interest" description="Disordered" evidence="1">
    <location>
        <begin position="1"/>
        <end position="27"/>
    </location>
</feature>
<accession>A0A6I4IXM0</accession>
<keyword evidence="3" id="KW-1185">Reference proteome</keyword>
<dbReference type="RefSeq" id="WP_157025801.1">
    <property type="nucleotide sequence ID" value="NZ_WQMS01000002.1"/>
</dbReference>
<evidence type="ECO:0000256" key="1">
    <source>
        <dbReference type="SAM" id="MobiDB-lite"/>
    </source>
</evidence>
<evidence type="ECO:0000313" key="2">
    <source>
        <dbReference type="EMBL" id="MVO76845.1"/>
    </source>
</evidence>
<dbReference type="AlphaFoldDB" id="A0A6I4IXM0"/>
<protein>
    <submittedName>
        <fullName evidence="2">Uncharacterized protein</fullName>
    </submittedName>
</protein>
<comment type="caution">
    <text evidence="2">The sequence shown here is derived from an EMBL/GenBank/DDBJ whole genome shotgun (WGS) entry which is preliminary data.</text>
</comment>
<gene>
    <name evidence="2" type="ORF">GON01_02685</name>
</gene>
<name>A0A6I4IXM0_9SPHN</name>
<reference evidence="2 3" key="1">
    <citation type="submission" date="2019-12" db="EMBL/GenBank/DDBJ databases">
        <authorList>
            <person name="Huq M.A."/>
        </authorList>
    </citation>
    <scope>NUCLEOTIDE SEQUENCE [LARGE SCALE GENOMIC DNA]</scope>
    <source>
        <strain evidence="2 3">MAH-20</strain>
    </source>
</reference>
<dbReference type="Proteomes" id="UP000441389">
    <property type="component" value="Unassembled WGS sequence"/>
</dbReference>